<dbReference type="RefSeq" id="WP_378108235.1">
    <property type="nucleotide sequence ID" value="NZ_JBHSEN010000001.1"/>
</dbReference>
<proteinExistence type="predicted"/>
<keyword evidence="2" id="KW-0813">Transport</keyword>
<evidence type="ECO:0000259" key="9">
    <source>
        <dbReference type="PROSITE" id="PS50850"/>
    </source>
</evidence>
<keyword evidence="5 8" id="KW-1133">Transmembrane helix</keyword>
<feature type="compositionally biased region" description="Basic and acidic residues" evidence="7">
    <location>
        <begin position="1"/>
        <end position="11"/>
    </location>
</feature>
<keyword evidence="11" id="KW-1185">Reference proteome</keyword>
<dbReference type="InterPro" id="IPR011701">
    <property type="entry name" value="MFS"/>
</dbReference>
<evidence type="ECO:0000313" key="10">
    <source>
        <dbReference type="EMBL" id="MFC4429156.1"/>
    </source>
</evidence>
<accession>A0ABV8XW15</accession>
<dbReference type="Gene3D" id="1.20.1250.20">
    <property type="entry name" value="MFS general substrate transporter like domains"/>
    <property type="match status" value="1"/>
</dbReference>
<dbReference type="Pfam" id="PF07690">
    <property type="entry name" value="MFS_1"/>
    <property type="match status" value="1"/>
</dbReference>
<feature type="transmembrane region" description="Helical" evidence="8">
    <location>
        <begin position="218"/>
        <end position="236"/>
    </location>
</feature>
<sequence length="507" mass="52945">MIEEQPNRVEHSGVGSGGPAPEESTPARRWLFLVVISLGLLMIGLDNSILYTALPRLREQLPATESEGLWIVNAYSLMMAGLLLGTGTLGDRIGHRRMFLIGLVVFGVASLGAAFAPTAWFLVAARALLGVGAAVMMPSTLALIRVTFTNERERSTAIGVWGSIAVAGAAAGPLIGGLLLEFFWWGSVFLINVPIVVIAVIATILVAPANRPNPAKRWDAVSSLYALFALSGLVMMIKELANPHRQGWLLAAAVIVGALGAISFARRQGRIEDPLLVWEIFRSRIFTGGVMAAAGAMIVMIGVELMTSQRFQLVADFSPLQAGLVVATITVTSVPMSVLSGAFLHRLGFAGLICGGFVAMAIGAGLAFWGGRQDQFALFMAGLVMIGAGTGAIISASTTAIIDSAPAHRAGMAAGVEEVSFEFGILLSVTLVGSLLPVLYLLNAPATVPGDPMTGLAHPDLGAAAGVAYDQAYLAILLGMAVFAAVMALLSAWNFRGNPKGVISENQ</sequence>
<dbReference type="SUPFAM" id="SSF103473">
    <property type="entry name" value="MFS general substrate transporter"/>
    <property type="match status" value="1"/>
</dbReference>
<comment type="subcellular location">
    <subcellularLocation>
        <location evidence="1">Cell membrane</location>
        <topology evidence="1">Multi-pass membrane protein</topology>
    </subcellularLocation>
</comment>
<gene>
    <name evidence="10" type="ORF">ACFO0K_05615</name>
</gene>
<feature type="transmembrane region" description="Helical" evidence="8">
    <location>
        <begin position="158"/>
        <end position="176"/>
    </location>
</feature>
<feature type="transmembrane region" description="Helical" evidence="8">
    <location>
        <begin position="182"/>
        <end position="206"/>
    </location>
</feature>
<feature type="transmembrane region" description="Helical" evidence="8">
    <location>
        <begin position="127"/>
        <end position="146"/>
    </location>
</feature>
<feature type="domain" description="Major facilitator superfamily (MFS) profile" evidence="9">
    <location>
        <begin position="32"/>
        <end position="496"/>
    </location>
</feature>
<evidence type="ECO:0000256" key="5">
    <source>
        <dbReference type="ARBA" id="ARBA00022989"/>
    </source>
</evidence>
<evidence type="ECO:0000256" key="7">
    <source>
        <dbReference type="SAM" id="MobiDB-lite"/>
    </source>
</evidence>
<dbReference type="PROSITE" id="PS50850">
    <property type="entry name" value="MFS"/>
    <property type="match status" value="1"/>
</dbReference>
<comment type="caution">
    <text evidence="10">The sequence shown here is derived from an EMBL/GenBank/DDBJ whole genome shotgun (WGS) entry which is preliminary data.</text>
</comment>
<evidence type="ECO:0000256" key="8">
    <source>
        <dbReference type="SAM" id="Phobius"/>
    </source>
</evidence>
<organism evidence="10 11">
    <name type="scientific">Citricoccus alkalitolerans</name>
    <dbReference type="NCBI Taxonomy" id="246603"/>
    <lineage>
        <taxon>Bacteria</taxon>
        <taxon>Bacillati</taxon>
        <taxon>Actinomycetota</taxon>
        <taxon>Actinomycetes</taxon>
        <taxon>Micrococcales</taxon>
        <taxon>Micrococcaceae</taxon>
        <taxon>Citricoccus</taxon>
    </lineage>
</organism>
<reference evidence="11" key="1">
    <citation type="journal article" date="2019" name="Int. J. Syst. Evol. Microbiol.">
        <title>The Global Catalogue of Microorganisms (GCM) 10K type strain sequencing project: providing services to taxonomists for standard genome sequencing and annotation.</title>
        <authorList>
            <consortium name="The Broad Institute Genomics Platform"/>
            <consortium name="The Broad Institute Genome Sequencing Center for Infectious Disease"/>
            <person name="Wu L."/>
            <person name="Ma J."/>
        </authorList>
    </citation>
    <scope>NUCLEOTIDE SEQUENCE [LARGE SCALE GENOMIC DNA]</scope>
    <source>
        <strain evidence="11">CGMCC 1.12125</strain>
    </source>
</reference>
<feature type="transmembrane region" description="Helical" evidence="8">
    <location>
        <begin position="70"/>
        <end position="87"/>
    </location>
</feature>
<feature type="transmembrane region" description="Helical" evidence="8">
    <location>
        <begin position="99"/>
        <end position="121"/>
    </location>
</feature>
<dbReference type="Gene3D" id="1.20.1720.10">
    <property type="entry name" value="Multidrug resistance protein D"/>
    <property type="match status" value="1"/>
</dbReference>
<feature type="transmembrane region" description="Helical" evidence="8">
    <location>
        <begin position="323"/>
        <end position="344"/>
    </location>
</feature>
<keyword evidence="4 8" id="KW-0812">Transmembrane</keyword>
<name>A0ABV8XW15_9MICC</name>
<feature type="transmembrane region" description="Helical" evidence="8">
    <location>
        <begin position="423"/>
        <end position="442"/>
    </location>
</feature>
<feature type="transmembrane region" description="Helical" evidence="8">
    <location>
        <begin position="472"/>
        <end position="493"/>
    </location>
</feature>
<evidence type="ECO:0000256" key="6">
    <source>
        <dbReference type="ARBA" id="ARBA00023136"/>
    </source>
</evidence>
<keyword evidence="6 8" id="KW-0472">Membrane</keyword>
<evidence type="ECO:0000256" key="3">
    <source>
        <dbReference type="ARBA" id="ARBA00022475"/>
    </source>
</evidence>
<evidence type="ECO:0000256" key="1">
    <source>
        <dbReference type="ARBA" id="ARBA00004651"/>
    </source>
</evidence>
<dbReference type="EMBL" id="JBHSEN010000001">
    <property type="protein sequence ID" value="MFC4429156.1"/>
    <property type="molecule type" value="Genomic_DNA"/>
</dbReference>
<keyword evidence="3" id="KW-1003">Cell membrane</keyword>
<dbReference type="PANTHER" id="PTHR42718">
    <property type="entry name" value="MAJOR FACILITATOR SUPERFAMILY MULTIDRUG TRANSPORTER MFSC"/>
    <property type="match status" value="1"/>
</dbReference>
<evidence type="ECO:0000256" key="4">
    <source>
        <dbReference type="ARBA" id="ARBA00022692"/>
    </source>
</evidence>
<protein>
    <submittedName>
        <fullName evidence="10">MFS transporter</fullName>
    </submittedName>
</protein>
<dbReference type="CDD" id="cd17321">
    <property type="entry name" value="MFS_MMR_MDR_like"/>
    <property type="match status" value="1"/>
</dbReference>
<feature type="transmembrane region" description="Helical" evidence="8">
    <location>
        <begin position="248"/>
        <end position="265"/>
    </location>
</feature>
<feature type="transmembrane region" description="Helical" evidence="8">
    <location>
        <begin position="30"/>
        <end position="50"/>
    </location>
</feature>
<dbReference type="PANTHER" id="PTHR42718:SF47">
    <property type="entry name" value="METHYL VIOLOGEN RESISTANCE PROTEIN SMVA"/>
    <property type="match status" value="1"/>
</dbReference>
<dbReference type="Proteomes" id="UP001595965">
    <property type="component" value="Unassembled WGS sequence"/>
</dbReference>
<feature type="transmembrane region" description="Helical" evidence="8">
    <location>
        <begin position="349"/>
        <end position="370"/>
    </location>
</feature>
<dbReference type="InterPro" id="IPR020846">
    <property type="entry name" value="MFS_dom"/>
</dbReference>
<feature type="region of interest" description="Disordered" evidence="7">
    <location>
        <begin position="1"/>
        <end position="24"/>
    </location>
</feature>
<feature type="transmembrane region" description="Helical" evidence="8">
    <location>
        <begin position="376"/>
        <end position="402"/>
    </location>
</feature>
<evidence type="ECO:0000256" key="2">
    <source>
        <dbReference type="ARBA" id="ARBA00022448"/>
    </source>
</evidence>
<feature type="transmembrane region" description="Helical" evidence="8">
    <location>
        <begin position="285"/>
        <end position="303"/>
    </location>
</feature>
<evidence type="ECO:0000313" key="11">
    <source>
        <dbReference type="Proteomes" id="UP001595965"/>
    </source>
</evidence>
<dbReference type="InterPro" id="IPR036259">
    <property type="entry name" value="MFS_trans_sf"/>
</dbReference>